<evidence type="ECO:0000256" key="1">
    <source>
        <dbReference type="ARBA" id="ARBA00001946"/>
    </source>
</evidence>
<accession>A0AAW1TGJ6</accession>
<evidence type="ECO:0000256" key="4">
    <source>
        <dbReference type="ARBA" id="ARBA00012381"/>
    </source>
</evidence>
<comment type="cofactor">
    <cofactor evidence="1">
        <name>Mg(2+)</name>
        <dbReference type="ChEBI" id="CHEBI:18420"/>
    </cofactor>
</comment>
<proteinExistence type="inferred from homology"/>
<keyword evidence="8" id="KW-0520">NAD</keyword>
<dbReference type="GO" id="GO:0006742">
    <property type="term" value="P:NADP+ catabolic process"/>
    <property type="evidence" value="ECO:0007669"/>
    <property type="project" value="TreeGrafter"/>
</dbReference>
<comment type="cofactor">
    <cofactor evidence="2">
        <name>Zn(2+)</name>
        <dbReference type="ChEBI" id="CHEBI:29105"/>
    </cofactor>
</comment>
<dbReference type="InterPro" id="IPR000086">
    <property type="entry name" value="NUDIX_hydrolase_dom"/>
</dbReference>
<evidence type="ECO:0000256" key="7">
    <source>
        <dbReference type="ARBA" id="ARBA00022842"/>
    </source>
</evidence>
<dbReference type="InterPro" id="IPR020084">
    <property type="entry name" value="NUDIX_hydrolase_CS"/>
</dbReference>
<dbReference type="AlphaFoldDB" id="A0AAW1TGJ6"/>
<dbReference type="Pfam" id="PF09296">
    <property type="entry name" value="NUDIX-like"/>
    <property type="match status" value="1"/>
</dbReference>
<dbReference type="GO" id="GO:0005777">
    <property type="term" value="C:peroxisome"/>
    <property type="evidence" value="ECO:0007669"/>
    <property type="project" value="TreeGrafter"/>
</dbReference>
<name>A0AAW1TGJ6_9CHLO</name>
<evidence type="ECO:0000256" key="2">
    <source>
        <dbReference type="ARBA" id="ARBA00001947"/>
    </source>
</evidence>
<dbReference type="InterPro" id="IPR050241">
    <property type="entry name" value="NAD-cap_RNA_hydrolase_NudC"/>
</dbReference>
<dbReference type="Pfam" id="PF09297">
    <property type="entry name" value="Zn_ribbon_NUD"/>
    <property type="match status" value="1"/>
</dbReference>
<dbReference type="Gene3D" id="3.90.79.10">
    <property type="entry name" value="Nucleoside Triphosphate Pyrophosphohydrolase"/>
    <property type="match status" value="1"/>
</dbReference>
<dbReference type="Pfam" id="PF00293">
    <property type="entry name" value="NUDIX"/>
    <property type="match status" value="1"/>
</dbReference>
<evidence type="ECO:0000259" key="10">
    <source>
        <dbReference type="PROSITE" id="PS51462"/>
    </source>
</evidence>
<dbReference type="InterPro" id="IPR015375">
    <property type="entry name" value="NADH_PPase-like_N"/>
</dbReference>
<dbReference type="GO" id="GO:0005829">
    <property type="term" value="C:cytosol"/>
    <property type="evidence" value="ECO:0007669"/>
    <property type="project" value="TreeGrafter"/>
</dbReference>
<gene>
    <name evidence="11" type="ORF">WJX84_001682</name>
</gene>
<dbReference type="Proteomes" id="UP001485043">
    <property type="component" value="Unassembled WGS sequence"/>
</dbReference>
<keyword evidence="7" id="KW-0460">Magnesium</keyword>
<comment type="catalytic activity">
    <reaction evidence="9">
        <text>a 5'-end NAD(+)-phospho-ribonucleoside in mRNA + H2O = a 5'-end phospho-adenosine-phospho-ribonucleoside in mRNA + beta-nicotinamide D-ribonucleotide + 2 H(+)</text>
        <dbReference type="Rhea" id="RHEA:60876"/>
        <dbReference type="Rhea" id="RHEA-COMP:15698"/>
        <dbReference type="Rhea" id="RHEA-COMP:15719"/>
        <dbReference type="ChEBI" id="CHEBI:14649"/>
        <dbReference type="ChEBI" id="CHEBI:15377"/>
        <dbReference type="ChEBI" id="CHEBI:15378"/>
        <dbReference type="ChEBI" id="CHEBI:144029"/>
        <dbReference type="ChEBI" id="CHEBI:144051"/>
    </reaction>
    <physiologicalReaction direction="left-to-right" evidence="9">
        <dbReference type="Rhea" id="RHEA:60877"/>
    </physiologicalReaction>
</comment>
<keyword evidence="12" id="KW-1185">Reference proteome</keyword>
<keyword evidence="6" id="KW-0378">Hydrolase</keyword>
<dbReference type="InterPro" id="IPR015797">
    <property type="entry name" value="NUDIX_hydrolase-like_dom_sf"/>
</dbReference>
<dbReference type="Gene3D" id="3.90.79.20">
    <property type="match status" value="1"/>
</dbReference>
<dbReference type="EC" id="3.6.1.22" evidence="4"/>
<dbReference type="SUPFAM" id="SSF55811">
    <property type="entry name" value="Nudix"/>
    <property type="match status" value="1"/>
</dbReference>
<feature type="domain" description="Nudix hydrolase" evidence="10">
    <location>
        <begin position="115"/>
        <end position="247"/>
    </location>
</feature>
<organism evidence="11 12">
    <name type="scientific">Apatococcus fuscideae</name>
    <dbReference type="NCBI Taxonomy" id="2026836"/>
    <lineage>
        <taxon>Eukaryota</taxon>
        <taxon>Viridiplantae</taxon>
        <taxon>Chlorophyta</taxon>
        <taxon>core chlorophytes</taxon>
        <taxon>Trebouxiophyceae</taxon>
        <taxon>Chlorellales</taxon>
        <taxon>Chlorellaceae</taxon>
        <taxon>Apatococcus</taxon>
    </lineage>
</organism>
<comment type="caution">
    <text evidence="11">The sequence shown here is derived from an EMBL/GenBank/DDBJ whole genome shotgun (WGS) entry which is preliminary data.</text>
</comment>
<evidence type="ECO:0000256" key="8">
    <source>
        <dbReference type="ARBA" id="ARBA00023027"/>
    </source>
</evidence>
<protein>
    <recommendedName>
        <fullName evidence="4">NAD(+) diphosphatase</fullName>
        <ecNumber evidence="4">3.6.1.22</ecNumber>
    </recommendedName>
</protein>
<dbReference type="GO" id="GO:0035529">
    <property type="term" value="F:NADH pyrophosphatase activity"/>
    <property type="evidence" value="ECO:0007669"/>
    <property type="project" value="TreeGrafter"/>
</dbReference>
<dbReference type="PANTHER" id="PTHR42904:SF6">
    <property type="entry name" value="NAD-CAPPED RNA HYDROLASE NUDT12"/>
    <property type="match status" value="1"/>
</dbReference>
<evidence type="ECO:0000313" key="11">
    <source>
        <dbReference type="EMBL" id="KAK9868568.1"/>
    </source>
</evidence>
<comment type="similarity">
    <text evidence="3">Belongs to the Nudix hydrolase family. NudC subfamily.</text>
</comment>
<dbReference type="GO" id="GO:0046872">
    <property type="term" value="F:metal ion binding"/>
    <property type="evidence" value="ECO:0007669"/>
    <property type="project" value="UniProtKB-KW"/>
</dbReference>
<dbReference type="PANTHER" id="PTHR42904">
    <property type="entry name" value="NUDIX HYDROLASE, NUDC SUBFAMILY"/>
    <property type="match status" value="1"/>
</dbReference>
<dbReference type="CDD" id="cd03429">
    <property type="entry name" value="NUDIX_NADH_pyrophosphatase_Nudt13"/>
    <property type="match status" value="1"/>
</dbReference>
<evidence type="ECO:0000256" key="6">
    <source>
        <dbReference type="ARBA" id="ARBA00022801"/>
    </source>
</evidence>
<dbReference type="EMBL" id="JALJOV010000022">
    <property type="protein sequence ID" value="KAK9868568.1"/>
    <property type="molecule type" value="Genomic_DNA"/>
</dbReference>
<sequence length="283" mass="30606">MPAGTEQIHIAGDSATSVHPSLLGHEGSTWKFAVDISGYESTISQIQAAGYQFEELRGLMSKVSGGDLAIGGQAVALSQWHANHTYCPRCGAMMKPIEAGAKRACTKNERHREYPRTDAVAIMLVESEDGQSALLGRAKSIRSKGILTCLSGFIEQGESIEEAVRREIMEEAGLPVTSVVILGSQPWPIGRGGSCELMIGCIAKAAASELHPDMDEMDDVRWIHKDVVKQAVHVSSQPDHPYLGGQGELPAEIDFWIPPPFAIAHHLIKTWAGQTSSPWFAKL</sequence>
<evidence type="ECO:0000256" key="5">
    <source>
        <dbReference type="ARBA" id="ARBA00022723"/>
    </source>
</evidence>
<evidence type="ECO:0000256" key="3">
    <source>
        <dbReference type="ARBA" id="ARBA00009595"/>
    </source>
</evidence>
<dbReference type="PROSITE" id="PS00893">
    <property type="entry name" value="NUDIX_BOX"/>
    <property type="match status" value="1"/>
</dbReference>
<dbReference type="PROSITE" id="PS51462">
    <property type="entry name" value="NUDIX"/>
    <property type="match status" value="1"/>
</dbReference>
<dbReference type="InterPro" id="IPR015376">
    <property type="entry name" value="Znr_NADH_PPase"/>
</dbReference>
<dbReference type="GO" id="GO:0019677">
    <property type="term" value="P:NAD+ catabolic process"/>
    <property type="evidence" value="ECO:0007669"/>
    <property type="project" value="TreeGrafter"/>
</dbReference>
<evidence type="ECO:0000256" key="9">
    <source>
        <dbReference type="ARBA" id="ARBA00023679"/>
    </source>
</evidence>
<dbReference type="InterPro" id="IPR049734">
    <property type="entry name" value="NudC-like_C"/>
</dbReference>
<keyword evidence="5" id="KW-0479">Metal-binding</keyword>
<evidence type="ECO:0000313" key="12">
    <source>
        <dbReference type="Proteomes" id="UP001485043"/>
    </source>
</evidence>
<reference evidence="11 12" key="1">
    <citation type="journal article" date="2024" name="Nat. Commun.">
        <title>Phylogenomics reveals the evolutionary origins of lichenization in chlorophyte algae.</title>
        <authorList>
            <person name="Puginier C."/>
            <person name="Libourel C."/>
            <person name="Otte J."/>
            <person name="Skaloud P."/>
            <person name="Haon M."/>
            <person name="Grisel S."/>
            <person name="Petersen M."/>
            <person name="Berrin J.G."/>
            <person name="Delaux P.M."/>
            <person name="Dal Grande F."/>
            <person name="Keller J."/>
        </authorList>
    </citation>
    <scope>NUCLEOTIDE SEQUENCE [LARGE SCALE GENOMIC DNA]</scope>
    <source>
        <strain evidence="11 12">SAG 2523</strain>
    </source>
</reference>